<evidence type="ECO:0000313" key="1">
    <source>
        <dbReference type="EMBL" id="MBC6471087.1"/>
    </source>
</evidence>
<name>A0ABR7M312_9ACTN</name>
<organism evidence="1 2">
    <name type="scientific">Actinomadura alba</name>
    <dbReference type="NCBI Taxonomy" id="406431"/>
    <lineage>
        <taxon>Bacteria</taxon>
        <taxon>Bacillati</taxon>
        <taxon>Actinomycetota</taxon>
        <taxon>Actinomycetes</taxon>
        <taxon>Streptosporangiales</taxon>
        <taxon>Thermomonosporaceae</taxon>
        <taxon>Actinomadura</taxon>
    </lineage>
</organism>
<reference evidence="1 2" key="1">
    <citation type="submission" date="2020-06" db="EMBL/GenBank/DDBJ databases">
        <title>Actinomadura xiongansis sp. nov., isolated from soil of Baiyangdian.</title>
        <authorList>
            <person name="Zhang X."/>
        </authorList>
    </citation>
    <scope>NUCLEOTIDE SEQUENCE [LARGE SCALE GENOMIC DNA]</scope>
    <source>
        <strain evidence="1 2">HBUM206468</strain>
    </source>
</reference>
<gene>
    <name evidence="1" type="ORF">HKK74_37200</name>
</gene>
<dbReference type="RefSeq" id="WP_187248127.1">
    <property type="nucleotide sequence ID" value="NZ_BAAAOK010000002.1"/>
</dbReference>
<dbReference type="Proteomes" id="UP000805614">
    <property type="component" value="Unassembled WGS sequence"/>
</dbReference>
<accession>A0ABR7M312</accession>
<dbReference type="EMBL" id="JABVEC010000056">
    <property type="protein sequence ID" value="MBC6471087.1"/>
    <property type="molecule type" value="Genomic_DNA"/>
</dbReference>
<sequence>MPRHETQIPLAATQHKAEAVVVDLPPELWERLEQLQSAAVLAQDISDLFLDRVFPGEPVWIACDLLVAGIETPAVIALACESPTQLTLREGEPLVRQLLSELAVEHMDIHQAGWIAARDIAREIETAALDAENGAHLLLGLWHACQQPKEMSPLPSALNDWECTPPQYRDHGRFSTTIRTLARTIIQAAPAQIARHQPSNEKGR</sequence>
<protein>
    <submittedName>
        <fullName evidence="1">Uncharacterized protein</fullName>
    </submittedName>
</protein>
<keyword evidence="2" id="KW-1185">Reference proteome</keyword>
<comment type="caution">
    <text evidence="1">The sequence shown here is derived from an EMBL/GenBank/DDBJ whole genome shotgun (WGS) entry which is preliminary data.</text>
</comment>
<proteinExistence type="predicted"/>
<evidence type="ECO:0000313" key="2">
    <source>
        <dbReference type="Proteomes" id="UP000805614"/>
    </source>
</evidence>